<evidence type="ECO:0000259" key="2">
    <source>
        <dbReference type="Pfam" id="PF21311"/>
    </source>
</evidence>
<dbReference type="InterPro" id="IPR006311">
    <property type="entry name" value="TAT_signal"/>
</dbReference>
<proteinExistence type="predicted"/>
<feature type="domain" description="P68 RBP/TagC-like beta-propeller" evidence="2">
    <location>
        <begin position="62"/>
        <end position="329"/>
    </location>
</feature>
<protein>
    <submittedName>
        <fullName evidence="3">Teichoic acid biosynthesis protein C</fullName>
    </submittedName>
</protein>
<dbReference type="InterPro" id="IPR048799">
    <property type="entry name" value="P68_RBP_TagC-like_beta-prop"/>
</dbReference>
<feature type="signal peptide" evidence="1">
    <location>
        <begin position="1"/>
        <end position="34"/>
    </location>
</feature>
<dbReference type="Proteomes" id="UP001333996">
    <property type="component" value="Unassembled WGS sequence"/>
</dbReference>
<dbReference type="RefSeq" id="WP_329508998.1">
    <property type="nucleotide sequence ID" value="NZ_BAAAYZ010000053.1"/>
</dbReference>
<organism evidence="3 4">
    <name type="scientific">Streptomyces chiangmaiensis</name>
    <dbReference type="NCBI Taxonomy" id="766497"/>
    <lineage>
        <taxon>Bacteria</taxon>
        <taxon>Bacillati</taxon>
        <taxon>Actinomycetota</taxon>
        <taxon>Actinomycetes</taxon>
        <taxon>Kitasatosporales</taxon>
        <taxon>Streptomycetaceae</taxon>
        <taxon>Streptomyces</taxon>
    </lineage>
</organism>
<sequence length="334" mass="36013">MNPPQTVPPARRTVLTLGAAAALSAVLPDSSAQALPARPPDDPLSVPGQLWISHGLLHHSTVLQAFAFDERRRHMYALQVMQGGVRLPGERRVYSHAERQARGDLCLNRLSMTGALTGYMYLKGFGHGNAALGVESTARTAGVLWLEWDANPRSGYGRGIARIRFAQGQILTSHSRAVAGYHPVPGSTANTIALDAAAGRLLLRYNRDGAPRLALYDFKRFAAGDFRPLSDVKQPASDQDLPFQGLALHGQYAYQLLGSGYSSDNPTGNSRLYRVDLRSGAVTGQTVERSGPTLTPREPEGLAIVHTGGPWLCLGYTQGPAGNRAFSLYYKAIN</sequence>
<keyword evidence="4" id="KW-1185">Reference proteome</keyword>
<dbReference type="Pfam" id="PF21311">
    <property type="entry name" value="Phage_RBD_prop"/>
    <property type="match status" value="1"/>
</dbReference>
<keyword evidence="1" id="KW-0732">Signal</keyword>
<name>A0ABU7FKD2_9ACTN</name>
<comment type="caution">
    <text evidence="3">The sequence shown here is derived from an EMBL/GenBank/DDBJ whole genome shotgun (WGS) entry which is preliminary data.</text>
</comment>
<feature type="chain" id="PRO_5045412533" evidence="1">
    <location>
        <begin position="35"/>
        <end position="334"/>
    </location>
</feature>
<gene>
    <name evidence="3" type="ORF">VXC91_21880</name>
</gene>
<dbReference type="EMBL" id="JAYWVC010000076">
    <property type="protein sequence ID" value="MED7824565.1"/>
    <property type="molecule type" value="Genomic_DNA"/>
</dbReference>
<evidence type="ECO:0000313" key="3">
    <source>
        <dbReference type="EMBL" id="MED7824565.1"/>
    </source>
</evidence>
<accession>A0ABU7FKD2</accession>
<dbReference type="PROSITE" id="PS51318">
    <property type="entry name" value="TAT"/>
    <property type="match status" value="1"/>
</dbReference>
<reference evidence="3" key="1">
    <citation type="submission" date="2024-01" db="EMBL/GenBank/DDBJ databases">
        <title>First draft genome sequence data of TA4-1, the type strain of Gram-positive actinobacterium Streptomyces chiangmaiensis.</title>
        <authorList>
            <person name="Yasawong M."/>
            <person name="Nantapong N."/>
        </authorList>
    </citation>
    <scope>NUCLEOTIDE SEQUENCE</scope>
    <source>
        <strain evidence="3">TA4-1</strain>
    </source>
</reference>
<evidence type="ECO:0000313" key="4">
    <source>
        <dbReference type="Proteomes" id="UP001333996"/>
    </source>
</evidence>
<evidence type="ECO:0000256" key="1">
    <source>
        <dbReference type="SAM" id="SignalP"/>
    </source>
</evidence>